<keyword evidence="4" id="KW-1185">Reference proteome</keyword>
<dbReference type="InterPro" id="IPR051547">
    <property type="entry name" value="TDP2-like"/>
</dbReference>
<protein>
    <submittedName>
        <fullName evidence="3">Endonuclease/exonuclease/phosphatase family protein</fullName>
    </submittedName>
</protein>
<dbReference type="EMBL" id="JAFLVX010000004">
    <property type="protein sequence ID" value="MBO0475641.1"/>
    <property type="molecule type" value="Genomic_DNA"/>
</dbReference>
<comment type="caution">
    <text evidence="3">The sequence shown here is derived from an EMBL/GenBank/DDBJ whole genome shotgun (WGS) entry which is preliminary data.</text>
</comment>
<dbReference type="Pfam" id="PF03372">
    <property type="entry name" value="Exo_endo_phos"/>
    <property type="match status" value="1"/>
</dbReference>
<sequence length="271" mass="31027">MKVMSLNTHSWLEENPLDNLREIAHLIMKEQIDIIALQEVNQELSGKEVDSGPLYLSYESDFPIKETNYALLLVAYLKEQGLDYYWSWTFSHIGYGIYEEGSAILSKVPFQAETLLVSPTKDIGDYHTRQILLAHLKEKPLTVGSCHFSWFSPNTDEGFAFEWQQLTETVAKIEHQVLLLGDFNSPAHIKEEGYDLITRTFSDMYELASEKIGSHTVDEDIDGWEDNQEKLRIDFGFVSQPVKVNSYQVVFNGVKGPVVSDHFGIMFEMES</sequence>
<dbReference type="Gene3D" id="3.60.10.10">
    <property type="entry name" value="Endonuclease/exonuclease/phosphatase"/>
    <property type="match status" value="1"/>
</dbReference>
<dbReference type="InterPro" id="IPR005135">
    <property type="entry name" value="Endo/exonuclease/phosphatase"/>
</dbReference>
<organism evidence="3 4">
    <name type="scientific">Candidatus Vagococcus giribetii</name>
    <dbReference type="NCBI Taxonomy" id="2230876"/>
    <lineage>
        <taxon>Bacteria</taxon>
        <taxon>Bacillati</taxon>
        <taxon>Bacillota</taxon>
        <taxon>Bacilli</taxon>
        <taxon>Lactobacillales</taxon>
        <taxon>Enterococcaceae</taxon>
        <taxon>Vagococcus</taxon>
    </lineage>
</organism>
<gene>
    <name evidence="3" type="ORF">DOK76_01080</name>
</gene>
<feature type="domain" description="Endonuclease/exonuclease/phosphatase" evidence="2">
    <location>
        <begin position="20"/>
        <end position="262"/>
    </location>
</feature>
<dbReference type="SUPFAM" id="SSF56219">
    <property type="entry name" value="DNase I-like"/>
    <property type="match status" value="1"/>
</dbReference>
<dbReference type="GO" id="GO:0004519">
    <property type="term" value="F:endonuclease activity"/>
    <property type="evidence" value="ECO:0007669"/>
    <property type="project" value="UniProtKB-KW"/>
</dbReference>
<keyword evidence="3" id="KW-0255">Endonuclease</keyword>
<dbReference type="InterPro" id="IPR036691">
    <property type="entry name" value="Endo/exonu/phosph_ase_sf"/>
</dbReference>
<evidence type="ECO:0000259" key="2">
    <source>
        <dbReference type="Pfam" id="PF03372"/>
    </source>
</evidence>
<dbReference type="RefSeq" id="WP_206964335.1">
    <property type="nucleotide sequence ID" value="NZ_JAFLVX010000004.1"/>
</dbReference>
<proteinExistence type="predicted"/>
<evidence type="ECO:0000313" key="3">
    <source>
        <dbReference type="EMBL" id="MBO0475641.1"/>
    </source>
</evidence>
<reference evidence="3 4" key="1">
    <citation type="submission" date="2021-03" db="EMBL/GenBank/DDBJ databases">
        <title>Enterococcal diversity collection.</title>
        <authorList>
            <person name="Gilmore M.S."/>
            <person name="Schwartzman J."/>
            <person name="Van Tyne D."/>
            <person name="Martin M."/>
            <person name="Earl A.M."/>
            <person name="Manson A.L."/>
            <person name="Straub T."/>
            <person name="Salamzade R."/>
            <person name="Saavedra J."/>
            <person name="Lebreton F."/>
            <person name="Prichula J."/>
            <person name="Schaufler K."/>
            <person name="Gaca A."/>
            <person name="Sgardioli B."/>
            <person name="Wagenaar J."/>
            <person name="Strong T."/>
        </authorList>
    </citation>
    <scope>NUCLEOTIDE SEQUENCE [LARGE SCALE GENOMIC DNA]</scope>
    <source>
        <strain evidence="3 4">DIV0080</strain>
    </source>
</reference>
<dbReference type="PANTHER" id="PTHR15822">
    <property type="entry name" value="TRAF AND TNF RECEPTOR-ASSOCIATED PROTEIN"/>
    <property type="match status" value="1"/>
</dbReference>
<name>A0ABS3HRZ5_9ENTE</name>
<dbReference type="PANTHER" id="PTHR15822:SF23">
    <property type="entry name" value="ENDONUCLEASE_EXONUCLEASE_PHOSPHATASE FAMILY PROTEIN"/>
    <property type="match status" value="1"/>
</dbReference>
<keyword evidence="3" id="KW-0540">Nuclease</keyword>
<keyword evidence="1" id="KW-0378">Hydrolase</keyword>
<dbReference type="Proteomes" id="UP000664857">
    <property type="component" value="Unassembled WGS sequence"/>
</dbReference>
<accession>A0ABS3HRZ5</accession>
<evidence type="ECO:0000256" key="1">
    <source>
        <dbReference type="ARBA" id="ARBA00022801"/>
    </source>
</evidence>
<evidence type="ECO:0000313" key="4">
    <source>
        <dbReference type="Proteomes" id="UP000664857"/>
    </source>
</evidence>
<dbReference type="CDD" id="cd09079">
    <property type="entry name" value="RgfB-like"/>
    <property type="match status" value="1"/>
</dbReference>